<dbReference type="EMBL" id="CYGX02000058">
    <property type="protein sequence ID" value="SIT45670.1"/>
    <property type="molecule type" value="Genomic_DNA"/>
</dbReference>
<keyword evidence="2" id="KW-1185">Reference proteome</keyword>
<sequence length="58" mass="6223">MNRTYNSAPLVSGKVRMRDASSPAERFCGQEDAIANQLSSRARGAALHVSPNGRMCDA</sequence>
<evidence type="ECO:0000313" key="2">
    <source>
        <dbReference type="Proteomes" id="UP000187012"/>
    </source>
</evidence>
<name>A0A1N7SEA2_9BURK</name>
<evidence type="ECO:0000313" key="1">
    <source>
        <dbReference type="EMBL" id="SIT45670.1"/>
    </source>
</evidence>
<protein>
    <submittedName>
        <fullName evidence="1">Uncharacterized protein</fullName>
    </submittedName>
</protein>
<dbReference type="AlphaFoldDB" id="A0A1N7SEA2"/>
<dbReference type="STRING" id="1247936.BN2475_580040"/>
<dbReference type="Proteomes" id="UP000187012">
    <property type="component" value="Unassembled WGS sequence"/>
</dbReference>
<accession>A0A1N7SEA2</accession>
<gene>
    <name evidence="1" type="ORF">BN2475_580040</name>
</gene>
<proteinExistence type="predicted"/>
<organism evidence="1 2">
    <name type="scientific">Paraburkholderia ribeironis</name>
    <dbReference type="NCBI Taxonomy" id="1247936"/>
    <lineage>
        <taxon>Bacteria</taxon>
        <taxon>Pseudomonadati</taxon>
        <taxon>Pseudomonadota</taxon>
        <taxon>Betaproteobacteria</taxon>
        <taxon>Burkholderiales</taxon>
        <taxon>Burkholderiaceae</taxon>
        <taxon>Paraburkholderia</taxon>
    </lineage>
</organism>
<reference evidence="1 2" key="1">
    <citation type="submission" date="2016-12" db="EMBL/GenBank/DDBJ databases">
        <authorList>
            <person name="Song W.-J."/>
            <person name="Kurnit D.M."/>
        </authorList>
    </citation>
    <scope>NUCLEOTIDE SEQUENCE [LARGE SCALE GENOMIC DNA]</scope>
    <source>
        <strain evidence="1 2">STM7296</strain>
    </source>
</reference>